<reference evidence="1 2" key="1">
    <citation type="submission" date="2018-05" db="EMBL/GenBank/DDBJ databases">
        <title>Complete Genome Sequences of Extremely Thermoacidophilic, Metal-Mobilizing Type-Strain Members of the Archaeal Family Sulfolobaceae: Acidianus brierleyi DSM-1651T, Acidianus sulfidivorans DSM-18786T, Metallosphaera hakonensis DSM-7519T, and Metallosphaera prunae DSM-10039T.</title>
        <authorList>
            <person name="Counts J.A."/>
            <person name="Kelly R.M."/>
        </authorList>
    </citation>
    <scope>NUCLEOTIDE SEQUENCE [LARGE SCALE GENOMIC DNA]</scope>
    <source>
        <strain evidence="1 2">HO1-1</strain>
    </source>
</reference>
<dbReference type="KEGG" id="mhk:DFR87_03235"/>
<keyword evidence="2" id="KW-1185">Reference proteome</keyword>
<dbReference type="EMBL" id="CP029287">
    <property type="protein sequence ID" value="AWR98870.1"/>
    <property type="molecule type" value="Genomic_DNA"/>
</dbReference>
<dbReference type="RefSeq" id="WP_054836704.1">
    <property type="nucleotide sequence ID" value="NZ_BBBA01000009.1"/>
</dbReference>
<dbReference type="STRING" id="1293036.GCA_001315825_01645"/>
<sequence>MKLSFETLEKLLGSGKYHLLTDDETRLVYYPPDIGEASGEEGGPVRIMEITLKKEDDGYEIVKGLVKENEKVVKEISRDELELWLQFIEG</sequence>
<evidence type="ECO:0000313" key="1">
    <source>
        <dbReference type="EMBL" id="AWR98870.1"/>
    </source>
</evidence>
<dbReference type="Proteomes" id="UP000247586">
    <property type="component" value="Chromosome"/>
</dbReference>
<accession>A0A2U9IS49</accession>
<organism evidence="1 2">
    <name type="scientific">Metallosphaera hakonensis JCM 8857 = DSM 7519</name>
    <dbReference type="NCBI Taxonomy" id="1293036"/>
    <lineage>
        <taxon>Archaea</taxon>
        <taxon>Thermoproteota</taxon>
        <taxon>Thermoprotei</taxon>
        <taxon>Sulfolobales</taxon>
        <taxon>Sulfolobaceae</taxon>
        <taxon>Metallosphaera</taxon>
    </lineage>
</organism>
<reference evidence="2" key="3">
    <citation type="submission" date="2020-03" db="EMBL/GenBank/DDBJ databases">
        <title>Sequencing and Assembly of Multiple Reported Metal-Biooxidizing Members of the Extremely Thermoacidophilic Archaeal Family Sulfolobaceae.</title>
        <authorList>
            <person name="Counts J.A."/>
            <person name="Kelly R.M."/>
        </authorList>
    </citation>
    <scope>NUCLEOTIDE SEQUENCE [LARGE SCALE GENOMIC DNA]</scope>
    <source>
        <strain evidence="2">HO1-1</strain>
    </source>
</reference>
<name>A0A2U9IS49_9CREN</name>
<evidence type="ECO:0000313" key="2">
    <source>
        <dbReference type="Proteomes" id="UP000247586"/>
    </source>
</evidence>
<reference evidence="2" key="2">
    <citation type="submission" date="2020-03" db="EMBL/GenBank/DDBJ databases">
        <title>Complete Genome Sequences of Extremely Thermoacidophilic, Metal-Mobilizing Type-Strain Members of the Archaeal Family Sulfolobaceae: Acidianus brierleyi DSM-1651T, Acidianus sulfidivorans DSM-18786T, Metallosphaera hakonensis DSM-7519T, and Metallosphaera prunae DSM-10039T.</title>
        <authorList>
            <person name="Counts J.A."/>
            <person name="Kelly R.M."/>
        </authorList>
    </citation>
    <scope>NUCLEOTIDE SEQUENCE [LARGE SCALE GENOMIC DNA]</scope>
    <source>
        <strain evidence="2">HO1-1</strain>
    </source>
</reference>
<dbReference type="OrthoDB" id="35781at2157"/>
<proteinExistence type="predicted"/>
<dbReference type="GeneID" id="36834323"/>
<dbReference type="AlphaFoldDB" id="A0A2U9IS49"/>
<gene>
    <name evidence="1" type="ORF">DFR87_03235</name>
</gene>
<protein>
    <submittedName>
        <fullName evidence="1">Uncharacterized protein</fullName>
    </submittedName>
</protein>